<dbReference type="AlphaFoldDB" id="A0A1Y3B240"/>
<dbReference type="InterPro" id="IPR029058">
    <property type="entry name" value="AB_hydrolase_fold"/>
</dbReference>
<proteinExistence type="predicted"/>
<accession>A0A1Y3B240</accession>
<dbReference type="EMBL" id="MUJZ01044869">
    <property type="protein sequence ID" value="OTF74871.1"/>
    <property type="molecule type" value="Genomic_DNA"/>
</dbReference>
<keyword evidence="2" id="KW-1185">Reference proteome</keyword>
<evidence type="ECO:0000313" key="1">
    <source>
        <dbReference type="EMBL" id="OTF74871.1"/>
    </source>
</evidence>
<dbReference type="Proteomes" id="UP000194236">
    <property type="component" value="Unassembled WGS sequence"/>
</dbReference>
<sequence length="139" mass="16505">SYPHEFPLFRKLLIYFSNSCENILLNRLCFQYLKFINGHRYDESYNDRIGIYMNNMLTGSSSWNSAQFLQILMSNDGQPRHFDFFDEQLNRQHYNGQKTPPIYNISNIRSEHIAIIYSPNDQLNLMKDIEKLKSVLNGK</sequence>
<feature type="non-terminal residue" evidence="1">
    <location>
        <position position="1"/>
    </location>
</feature>
<dbReference type="PANTHER" id="PTHR11005">
    <property type="entry name" value="LYSOSOMAL ACID LIPASE-RELATED"/>
    <property type="match status" value="1"/>
</dbReference>
<organism evidence="1 2">
    <name type="scientific">Euroglyphus maynei</name>
    <name type="common">Mayne's house dust mite</name>
    <dbReference type="NCBI Taxonomy" id="6958"/>
    <lineage>
        <taxon>Eukaryota</taxon>
        <taxon>Metazoa</taxon>
        <taxon>Ecdysozoa</taxon>
        <taxon>Arthropoda</taxon>
        <taxon>Chelicerata</taxon>
        <taxon>Arachnida</taxon>
        <taxon>Acari</taxon>
        <taxon>Acariformes</taxon>
        <taxon>Sarcoptiformes</taxon>
        <taxon>Astigmata</taxon>
        <taxon>Psoroptidia</taxon>
        <taxon>Analgoidea</taxon>
        <taxon>Pyroglyphidae</taxon>
        <taxon>Pyroglyphinae</taxon>
        <taxon>Euroglyphus</taxon>
    </lineage>
</organism>
<reference evidence="1 2" key="1">
    <citation type="submission" date="2017-03" db="EMBL/GenBank/DDBJ databases">
        <title>Genome Survey of Euroglyphus maynei.</title>
        <authorList>
            <person name="Arlian L.G."/>
            <person name="Morgan M.S."/>
            <person name="Rider S.D."/>
        </authorList>
    </citation>
    <scope>NUCLEOTIDE SEQUENCE [LARGE SCALE GENOMIC DNA]</scope>
    <source>
        <strain evidence="1">Arlian Lab</strain>
        <tissue evidence="1">Whole body</tissue>
    </source>
</reference>
<evidence type="ECO:0000313" key="2">
    <source>
        <dbReference type="Proteomes" id="UP000194236"/>
    </source>
</evidence>
<protein>
    <submittedName>
        <fullName evidence="1">Uncharacterized protein</fullName>
    </submittedName>
</protein>
<dbReference type="OrthoDB" id="6497528at2759"/>
<gene>
    <name evidence="1" type="ORF">BLA29_013224</name>
</gene>
<name>A0A1Y3B240_EURMA</name>
<dbReference type="Gene3D" id="3.40.50.1820">
    <property type="entry name" value="alpha/beta hydrolase"/>
    <property type="match status" value="1"/>
</dbReference>
<comment type="caution">
    <text evidence="1">The sequence shown here is derived from an EMBL/GenBank/DDBJ whole genome shotgun (WGS) entry which is preliminary data.</text>
</comment>